<organism evidence="4 5">
    <name type="scientific">SAR86 cluster bacterium</name>
    <dbReference type="NCBI Taxonomy" id="2030880"/>
    <lineage>
        <taxon>Bacteria</taxon>
        <taxon>Pseudomonadati</taxon>
        <taxon>Pseudomonadota</taxon>
        <taxon>Gammaproteobacteria</taxon>
        <taxon>SAR86 cluster</taxon>
    </lineage>
</organism>
<dbReference type="Proteomes" id="UP000218767">
    <property type="component" value="Unassembled WGS sequence"/>
</dbReference>
<keyword evidence="1" id="KW-0732">Signal</keyword>
<evidence type="ECO:0000313" key="4">
    <source>
        <dbReference type="EMBL" id="PCI79195.1"/>
    </source>
</evidence>
<gene>
    <name evidence="4" type="ORF">COB20_05270</name>
</gene>
<feature type="domain" description="CopC" evidence="3">
    <location>
        <begin position="53"/>
        <end position="141"/>
    </location>
</feature>
<evidence type="ECO:0000256" key="1">
    <source>
        <dbReference type="ARBA" id="ARBA00022729"/>
    </source>
</evidence>
<dbReference type="InterPro" id="IPR007348">
    <property type="entry name" value="CopC_dom"/>
</dbReference>
<name>A0A2A4XAW0_9GAMM</name>
<dbReference type="GO" id="GO:0046688">
    <property type="term" value="P:response to copper ion"/>
    <property type="evidence" value="ECO:0007669"/>
    <property type="project" value="InterPro"/>
</dbReference>
<reference evidence="5" key="1">
    <citation type="submission" date="2017-08" db="EMBL/GenBank/DDBJ databases">
        <title>A dynamic microbial community with high functional redundancy inhabits the cold, oxic subseafloor aquifer.</title>
        <authorList>
            <person name="Tully B.J."/>
            <person name="Wheat C.G."/>
            <person name="Glazer B.T."/>
            <person name="Huber J.A."/>
        </authorList>
    </citation>
    <scope>NUCLEOTIDE SEQUENCE [LARGE SCALE GENOMIC DNA]</scope>
</reference>
<dbReference type="InterPro" id="IPR014756">
    <property type="entry name" value="Ig_E-set"/>
</dbReference>
<dbReference type="InterPro" id="IPR014755">
    <property type="entry name" value="Cu-Rt/internalin_Ig-like"/>
</dbReference>
<dbReference type="SUPFAM" id="SSF81296">
    <property type="entry name" value="E set domains"/>
    <property type="match status" value="1"/>
</dbReference>
<proteinExistence type="predicted"/>
<sequence>MRRAKAHNVVSQSRKPTSSLLLYLSLLFSLLDSSVVLGQHAMPDMSNQGSPQVSTMPANNEVIAKAPQSIMLNFESEVRLVKLALKETKQGEILIDFRYSPAAGMHYIQPLPVLAAADYYKVEWAVLDANGELVRGSFYFSFGDDAEPPSSYMEGMDHQMQVISPDYRLL</sequence>
<keyword evidence="2" id="KW-0186">Copper</keyword>
<dbReference type="Pfam" id="PF04234">
    <property type="entry name" value="CopC"/>
    <property type="match status" value="1"/>
</dbReference>
<evidence type="ECO:0000259" key="3">
    <source>
        <dbReference type="Pfam" id="PF04234"/>
    </source>
</evidence>
<evidence type="ECO:0000313" key="5">
    <source>
        <dbReference type="Proteomes" id="UP000218767"/>
    </source>
</evidence>
<dbReference type="GO" id="GO:0005507">
    <property type="term" value="F:copper ion binding"/>
    <property type="evidence" value="ECO:0007669"/>
    <property type="project" value="InterPro"/>
</dbReference>
<comment type="caution">
    <text evidence="4">The sequence shown here is derived from an EMBL/GenBank/DDBJ whole genome shotgun (WGS) entry which is preliminary data.</text>
</comment>
<protein>
    <recommendedName>
        <fullName evidence="3">CopC domain-containing protein</fullName>
    </recommendedName>
</protein>
<evidence type="ECO:0000256" key="2">
    <source>
        <dbReference type="ARBA" id="ARBA00023008"/>
    </source>
</evidence>
<dbReference type="GO" id="GO:0042597">
    <property type="term" value="C:periplasmic space"/>
    <property type="evidence" value="ECO:0007669"/>
    <property type="project" value="InterPro"/>
</dbReference>
<dbReference type="AlphaFoldDB" id="A0A2A4XAW0"/>
<dbReference type="Gene3D" id="2.60.40.1220">
    <property type="match status" value="1"/>
</dbReference>
<accession>A0A2A4XAW0</accession>
<dbReference type="EMBL" id="NVUL01000020">
    <property type="protein sequence ID" value="PCI79195.1"/>
    <property type="molecule type" value="Genomic_DNA"/>
</dbReference>